<name>L0AVV3_THEEQ</name>
<evidence type="ECO:0000313" key="3">
    <source>
        <dbReference type="EMBL" id="AFZ79019.1"/>
    </source>
</evidence>
<dbReference type="Proteomes" id="UP000031512">
    <property type="component" value="Chromosome 1"/>
</dbReference>
<dbReference type="RefSeq" id="XP_004828685.1">
    <property type="nucleotide sequence ID" value="XM_004828628.1"/>
</dbReference>
<dbReference type="GO" id="GO:0001522">
    <property type="term" value="P:pseudouridine synthesis"/>
    <property type="evidence" value="ECO:0007669"/>
    <property type="project" value="InterPro"/>
</dbReference>
<dbReference type="KEGG" id="beq:BEWA_018640"/>
<keyword evidence="1" id="KW-0413">Isomerase</keyword>
<accession>L0AVV3</accession>
<dbReference type="InterPro" id="IPR020103">
    <property type="entry name" value="PsdUridine_synth_cat_dom_sf"/>
</dbReference>
<dbReference type="OrthoDB" id="440619at2759"/>
<dbReference type="EMBL" id="CP001669">
    <property type="protein sequence ID" value="AFZ79019.1"/>
    <property type="molecule type" value="Genomic_DNA"/>
</dbReference>
<evidence type="ECO:0000313" key="4">
    <source>
        <dbReference type="Proteomes" id="UP000031512"/>
    </source>
</evidence>
<sequence length="238" mass="27241">MHFRISTFCAKNNLCSKSDAKKYIKHGMLKVNDKIIDKDILLPSDFNSNRIEFIKRVIDIQNNKISLLLHKPEGYSSIYTNQSHKWSKNLLIPENRSDEDVKSNFQPSKLKNLIPIIPLETSVSGLLIYSQNKSLTSLLSDVDEEYHVIFRDILTDKKLFVLNDEIYLDGVLISPFTVKPISNHSAFISLKGSSNKLRRACLLAGLEVKTLKRVRISNVKLGLLLPGKWKLIRNYEIS</sequence>
<evidence type="ECO:0000256" key="1">
    <source>
        <dbReference type="ARBA" id="ARBA00023235"/>
    </source>
</evidence>
<evidence type="ECO:0000256" key="2">
    <source>
        <dbReference type="PROSITE-ProRule" id="PRU00182"/>
    </source>
</evidence>
<dbReference type="Gene3D" id="3.30.70.1560">
    <property type="entry name" value="Alpha-L RNA-binding motif"/>
    <property type="match status" value="1"/>
</dbReference>
<dbReference type="InterPro" id="IPR020094">
    <property type="entry name" value="TruA/RsuA/RluB/E/F_N"/>
</dbReference>
<dbReference type="InterPro" id="IPR042092">
    <property type="entry name" value="PsdUridine_s_RsuA/RluB/E/F_cat"/>
</dbReference>
<dbReference type="AlphaFoldDB" id="L0AVV3"/>
<dbReference type="Gene3D" id="3.30.70.580">
    <property type="entry name" value="Pseudouridine synthase I, catalytic domain, N-terminal subdomain"/>
    <property type="match status" value="1"/>
</dbReference>
<dbReference type="SUPFAM" id="SSF55174">
    <property type="entry name" value="Alpha-L RNA-binding motif"/>
    <property type="match status" value="1"/>
</dbReference>
<keyword evidence="4" id="KW-1185">Reference proteome</keyword>
<dbReference type="SUPFAM" id="SSF55120">
    <property type="entry name" value="Pseudouridine synthase"/>
    <property type="match status" value="1"/>
</dbReference>
<organism evidence="3 4">
    <name type="scientific">Theileria equi strain WA</name>
    <dbReference type="NCBI Taxonomy" id="1537102"/>
    <lineage>
        <taxon>Eukaryota</taxon>
        <taxon>Sar</taxon>
        <taxon>Alveolata</taxon>
        <taxon>Apicomplexa</taxon>
        <taxon>Aconoidasida</taxon>
        <taxon>Piroplasmida</taxon>
        <taxon>Theileriidae</taxon>
        <taxon>Theileria</taxon>
    </lineage>
</organism>
<dbReference type="PANTHER" id="PTHR47683">
    <property type="entry name" value="PSEUDOURIDINE SYNTHASE FAMILY PROTEIN-RELATED"/>
    <property type="match status" value="1"/>
</dbReference>
<dbReference type="GO" id="GO:0009982">
    <property type="term" value="F:pseudouridine synthase activity"/>
    <property type="evidence" value="ECO:0007669"/>
    <property type="project" value="InterPro"/>
</dbReference>
<dbReference type="eggNOG" id="ENOG502QQ1B">
    <property type="taxonomic scope" value="Eukaryota"/>
</dbReference>
<dbReference type="PROSITE" id="PS50889">
    <property type="entry name" value="S4"/>
    <property type="match status" value="1"/>
</dbReference>
<gene>
    <name evidence="3" type="ORF">BEWA_018640</name>
</gene>
<dbReference type="GO" id="GO:0003723">
    <property type="term" value="F:RNA binding"/>
    <property type="evidence" value="ECO:0007669"/>
    <property type="project" value="UniProtKB-KW"/>
</dbReference>
<proteinExistence type="predicted"/>
<protein>
    <submittedName>
        <fullName evidence="3">Uncharacterized protein</fullName>
    </submittedName>
</protein>
<dbReference type="GeneID" id="15803328"/>
<dbReference type="VEuPathDB" id="PiroplasmaDB:BEWA_018640"/>
<dbReference type="PANTHER" id="PTHR47683:SF2">
    <property type="entry name" value="RNA-BINDING S4 DOMAIN-CONTAINING PROTEIN"/>
    <property type="match status" value="1"/>
</dbReference>
<dbReference type="STRING" id="1537102.L0AVV3"/>
<reference evidence="3 4" key="1">
    <citation type="journal article" date="2012" name="BMC Genomics">
        <title>Comparative genomic analysis and phylogenetic position of Theileria equi.</title>
        <authorList>
            <person name="Kappmeyer L.S."/>
            <person name="Thiagarajan M."/>
            <person name="Herndon D.R."/>
            <person name="Ramsay J.D."/>
            <person name="Caler E."/>
            <person name="Djikeng A."/>
            <person name="Gillespie J.J."/>
            <person name="Lau A.O."/>
            <person name="Roalson E.H."/>
            <person name="Silva J.C."/>
            <person name="Silva M.G."/>
            <person name="Suarez C.E."/>
            <person name="Ueti M.W."/>
            <person name="Nene V.M."/>
            <person name="Mealey R.H."/>
            <person name="Knowles D.P."/>
            <person name="Brayton K.A."/>
        </authorList>
    </citation>
    <scope>NUCLEOTIDE SEQUENCE [LARGE SCALE GENOMIC DNA]</scope>
    <source>
        <strain evidence="3 4">WA</strain>
    </source>
</reference>
<dbReference type="InterPro" id="IPR050343">
    <property type="entry name" value="RsuA_PseudoU_synthase"/>
</dbReference>
<keyword evidence="2" id="KW-0694">RNA-binding</keyword>